<dbReference type="Gene3D" id="3.40.50.300">
    <property type="entry name" value="P-loop containing nucleotide triphosphate hydrolases"/>
    <property type="match status" value="1"/>
</dbReference>
<comment type="caution">
    <text evidence="2">The sequence shown here is derived from an EMBL/GenBank/DDBJ whole genome shotgun (WGS) entry which is preliminary data.</text>
</comment>
<evidence type="ECO:0000259" key="1">
    <source>
        <dbReference type="Pfam" id="PF03205"/>
    </source>
</evidence>
<feature type="domain" description="Molybdopterin-guanine dinucleotide biosynthesis protein B (MobB)" evidence="1">
    <location>
        <begin position="3"/>
        <end position="133"/>
    </location>
</feature>
<dbReference type="InterPro" id="IPR004435">
    <property type="entry name" value="MobB_dom"/>
</dbReference>
<dbReference type="PANTHER" id="PTHR40072:SF1">
    <property type="entry name" value="MOLYBDOPTERIN-GUANINE DINUCLEOTIDE BIOSYNTHESIS ADAPTER PROTEIN"/>
    <property type="match status" value="1"/>
</dbReference>
<dbReference type="SUPFAM" id="SSF52540">
    <property type="entry name" value="P-loop containing nucleoside triphosphate hydrolases"/>
    <property type="match status" value="1"/>
</dbReference>
<dbReference type="NCBIfam" id="TIGR00176">
    <property type="entry name" value="mobB"/>
    <property type="match status" value="1"/>
</dbReference>
<proteinExistence type="predicted"/>
<dbReference type="PANTHER" id="PTHR40072">
    <property type="entry name" value="MOLYBDOPTERIN-GUANINE DINUCLEOTIDE BIOSYNTHESIS ADAPTER PROTEIN-RELATED"/>
    <property type="match status" value="1"/>
</dbReference>
<sequence length="168" mass="19077">MYVIQIVGFKNSGKTTLSIHLLKYFKEKGFRCATIKHHGHGGEPEYPSSTDSSKTFENGAELSAVLGENTVHLQATNDVLDVKKLLVLYKELGVEIVIIEGFKQEAFGKIVRIRNDDDWNRLKHLNNIKAVITNNPSNQEFGNHLLFDSEIQLIESISDTINQFFYNH</sequence>
<organism evidence="2 3">
    <name type="scientific">Gracilibacillus marinus</name>
    <dbReference type="NCBI Taxonomy" id="630535"/>
    <lineage>
        <taxon>Bacteria</taxon>
        <taxon>Bacillati</taxon>
        <taxon>Bacillota</taxon>
        <taxon>Bacilli</taxon>
        <taxon>Bacillales</taxon>
        <taxon>Bacillaceae</taxon>
        <taxon>Gracilibacillus</taxon>
    </lineage>
</organism>
<dbReference type="Pfam" id="PF03205">
    <property type="entry name" value="MobB"/>
    <property type="match status" value="1"/>
</dbReference>
<dbReference type="Proteomes" id="UP001595880">
    <property type="component" value="Unassembled WGS sequence"/>
</dbReference>
<keyword evidence="3" id="KW-1185">Reference proteome</keyword>
<dbReference type="InterPro" id="IPR052539">
    <property type="entry name" value="MGD_biosynthesis_adapter"/>
</dbReference>
<name>A0ABV8VTA3_9BACI</name>
<evidence type="ECO:0000313" key="2">
    <source>
        <dbReference type="EMBL" id="MFC4387147.1"/>
    </source>
</evidence>
<reference evidence="3" key="1">
    <citation type="journal article" date="2019" name="Int. J. Syst. Evol. Microbiol.">
        <title>The Global Catalogue of Microorganisms (GCM) 10K type strain sequencing project: providing services to taxonomists for standard genome sequencing and annotation.</title>
        <authorList>
            <consortium name="The Broad Institute Genomics Platform"/>
            <consortium name="The Broad Institute Genome Sequencing Center for Infectious Disease"/>
            <person name="Wu L."/>
            <person name="Ma J."/>
        </authorList>
    </citation>
    <scope>NUCLEOTIDE SEQUENCE [LARGE SCALE GENOMIC DNA]</scope>
    <source>
        <strain evidence="3">KACC 14058</strain>
    </source>
</reference>
<dbReference type="InterPro" id="IPR027417">
    <property type="entry name" value="P-loop_NTPase"/>
</dbReference>
<evidence type="ECO:0000313" key="3">
    <source>
        <dbReference type="Proteomes" id="UP001595880"/>
    </source>
</evidence>
<dbReference type="EMBL" id="JBHSDV010000001">
    <property type="protein sequence ID" value="MFC4387147.1"/>
    <property type="molecule type" value="Genomic_DNA"/>
</dbReference>
<gene>
    <name evidence="2" type="primary">mobB</name>
    <name evidence="2" type="ORF">ACFOZ1_04920</name>
</gene>
<protein>
    <submittedName>
        <fullName evidence="2">Molybdopterin-guanine dinucleotide biosynthesis protein B</fullName>
    </submittedName>
</protein>
<dbReference type="RefSeq" id="WP_390196561.1">
    <property type="nucleotide sequence ID" value="NZ_JBHSDV010000001.1"/>
</dbReference>
<accession>A0ABV8VTA3</accession>